<organism evidence="1 2">
    <name type="scientific">Lawsonella clevelandensis</name>
    <dbReference type="NCBI Taxonomy" id="1528099"/>
    <lineage>
        <taxon>Bacteria</taxon>
        <taxon>Bacillati</taxon>
        <taxon>Actinomycetota</taxon>
        <taxon>Actinomycetes</taxon>
        <taxon>Mycobacteriales</taxon>
        <taxon>Lawsonellaceae</taxon>
        <taxon>Lawsonella</taxon>
    </lineage>
</organism>
<gene>
    <name evidence="1" type="ORF">DI579_05305</name>
</gene>
<dbReference type="Proteomes" id="UP000248606">
    <property type="component" value="Unassembled WGS sequence"/>
</dbReference>
<sequence length="328" mass="34333">MREFYRFQVCWHPTTANATSTVTITGATTATTTDGETLTVEGTHREALALACSLAAIGQSTVQTIAPVYPTDNLSGTRRLLQTLHDKLKAPTAKPGDATAAVQELGVLGLGSNHFAQPAVLKVIADDQCSAIVAGVHDPDALTTNMVILGPEAHDSLTGITPDSIALNIMRELSLPVAIAPLGYPGSPSGIRRVTCTFDDSPASHAALRTATTLAQVLDAEVRVATTTPPPLSDADTITRTVPVMDRVLNKGCGLVTKWSGADTISSPEPDWAMHNKESSAEARWLPEELVVFGHIPTGADSAAWAKACCAFGIPIVLVPEVALSAEN</sequence>
<name>A0A2W5IBT0_9ACTN</name>
<accession>A0A2W5IBT0</accession>
<proteinExistence type="predicted"/>
<reference evidence="1 2" key="1">
    <citation type="submission" date="2017-08" db="EMBL/GenBank/DDBJ databases">
        <title>Infants hospitalized years apart are colonized by the same room-sourced microbial strains.</title>
        <authorList>
            <person name="Brooks B."/>
            <person name="Olm M.R."/>
            <person name="Firek B.A."/>
            <person name="Baker R."/>
            <person name="Thomas B.C."/>
            <person name="Morowitz M.J."/>
            <person name="Banfield J.F."/>
        </authorList>
    </citation>
    <scope>NUCLEOTIDE SEQUENCE [LARGE SCALE GENOMIC DNA]</scope>
    <source>
        <strain evidence="1">S2_006_000_R1_57</strain>
    </source>
</reference>
<dbReference type="Gene3D" id="3.40.50.12370">
    <property type="match status" value="1"/>
</dbReference>
<evidence type="ECO:0000313" key="1">
    <source>
        <dbReference type="EMBL" id="PZP88778.1"/>
    </source>
</evidence>
<dbReference type="RefSeq" id="WP_290598730.1">
    <property type="nucleotide sequence ID" value="NZ_CAKZIO010000013.1"/>
</dbReference>
<protein>
    <submittedName>
        <fullName evidence="1">Uncharacterized protein</fullName>
    </submittedName>
</protein>
<comment type="caution">
    <text evidence="1">The sequence shown here is derived from an EMBL/GenBank/DDBJ whole genome shotgun (WGS) entry which is preliminary data.</text>
</comment>
<dbReference type="AlphaFoldDB" id="A0A2W5IBT0"/>
<dbReference type="EMBL" id="QFOZ01000007">
    <property type="protein sequence ID" value="PZP88778.1"/>
    <property type="molecule type" value="Genomic_DNA"/>
</dbReference>
<evidence type="ECO:0000313" key="2">
    <source>
        <dbReference type="Proteomes" id="UP000248606"/>
    </source>
</evidence>